<feature type="compositionally biased region" description="Basic and acidic residues" evidence="13">
    <location>
        <begin position="127"/>
        <end position="138"/>
    </location>
</feature>
<keyword evidence="5" id="KW-0862">Zinc</keyword>
<dbReference type="GO" id="GO:0016491">
    <property type="term" value="F:oxidoreductase activity"/>
    <property type="evidence" value="ECO:0007669"/>
    <property type="project" value="UniProtKB-KW"/>
</dbReference>
<evidence type="ECO:0000256" key="9">
    <source>
        <dbReference type="ARBA" id="ARBA00023163"/>
    </source>
</evidence>
<dbReference type="PANTHER" id="PTHR12549:SF37">
    <property type="entry name" value="LYSINE-SPECIFIC DEMETHYLASE JMJ26"/>
    <property type="match status" value="1"/>
</dbReference>
<feature type="compositionally biased region" description="Low complexity" evidence="13">
    <location>
        <begin position="151"/>
        <end position="160"/>
    </location>
</feature>
<dbReference type="GO" id="GO:0032454">
    <property type="term" value="F:histone H3K9 demethylase activity"/>
    <property type="evidence" value="ECO:0007669"/>
    <property type="project" value="InterPro"/>
</dbReference>
<organism evidence="16 17">
    <name type="scientific">Aquilegia coerulea</name>
    <name type="common">Rocky mountain columbine</name>
    <dbReference type="NCBI Taxonomy" id="218851"/>
    <lineage>
        <taxon>Eukaryota</taxon>
        <taxon>Viridiplantae</taxon>
        <taxon>Streptophyta</taxon>
        <taxon>Embryophyta</taxon>
        <taxon>Tracheophyta</taxon>
        <taxon>Spermatophyta</taxon>
        <taxon>Magnoliopsida</taxon>
        <taxon>Ranunculales</taxon>
        <taxon>Ranunculaceae</taxon>
        <taxon>Thalictroideae</taxon>
        <taxon>Aquilegia</taxon>
    </lineage>
</organism>
<comment type="similarity">
    <text evidence="2">Belongs to the JARID1 histone demethylase family.</text>
</comment>
<evidence type="ECO:0000256" key="12">
    <source>
        <dbReference type="PROSITE-ProRule" id="PRU00175"/>
    </source>
</evidence>
<dbReference type="FunFam" id="2.60.120.650:FF:000026">
    <property type="entry name" value="Transcription factor jumonji domain-containing protein"/>
    <property type="match status" value="1"/>
</dbReference>
<keyword evidence="8" id="KW-0805">Transcription regulation</keyword>
<evidence type="ECO:0000256" key="6">
    <source>
        <dbReference type="ARBA" id="ARBA00023002"/>
    </source>
</evidence>
<comment type="function">
    <text evidence="11">May function as histone H3 lysine demethylase and be involved in regulation of gene expression.</text>
</comment>
<evidence type="ECO:0000313" key="16">
    <source>
        <dbReference type="EMBL" id="PIA36749.1"/>
    </source>
</evidence>
<keyword evidence="7" id="KW-0408">Iron</keyword>
<evidence type="ECO:0000256" key="11">
    <source>
        <dbReference type="ARBA" id="ARBA00060112"/>
    </source>
</evidence>
<dbReference type="PROSITE" id="PS50089">
    <property type="entry name" value="ZF_RING_2"/>
    <property type="match status" value="1"/>
</dbReference>
<evidence type="ECO:0000259" key="15">
    <source>
        <dbReference type="PROSITE" id="PS51184"/>
    </source>
</evidence>
<name>A0A2G5CZR1_AQUCA</name>
<dbReference type="Proteomes" id="UP000230069">
    <property type="component" value="Unassembled WGS sequence"/>
</dbReference>
<dbReference type="InterPro" id="IPR003347">
    <property type="entry name" value="JmjC_dom"/>
</dbReference>
<evidence type="ECO:0000256" key="13">
    <source>
        <dbReference type="SAM" id="MobiDB-lite"/>
    </source>
</evidence>
<evidence type="ECO:0000256" key="2">
    <source>
        <dbReference type="ARBA" id="ARBA00006801"/>
    </source>
</evidence>
<dbReference type="CDD" id="cd02208">
    <property type="entry name" value="cupin_RmlC-like"/>
    <property type="match status" value="1"/>
</dbReference>
<dbReference type="PANTHER" id="PTHR12549">
    <property type="entry name" value="JMJC DOMAIN-CONTAINING HISTONE DEMETHYLATION PROTEIN"/>
    <property type="match status" value="1"/>
</dbReference>
<dbReference type="InterPro" id="IPR045109">
    <property type="entry name" value="LSDs-like"/>
</dbReference>
<dbReference type="EMBL" id="KZ305049">
    <property type="protein sequence ID" value="PIA36749.1"/>
    <property type="molecule type" value="Genomic_DNA"/>
</dbReference>
<comment type="subcellular location">
    <subcellularLocation>
        <location evidence="1">Nucleus</location>
    </subcellularLocation>
</comment>
<dbReference type="GO" id="GO:0003712">
    <property type="term" value="F:transcription coregulator activity"/>
    <property type="evidence" value="ECO:0007669"/>
    <property type="project" value="TreeGrafter"/>
</dbReference>
<reference evidence="16 17" key="1">
    <citation type="submission" date="2017-09" db="EMBL/GenBank/DDBJ databases">
        <title>WGS assembly of Aquilegia coerulea Goldsmith.</title>
        <authorList>
            <person name="Hodges S."/>
            <person name="Kramer E."/>
            <person name="Nordborg M."/>
            <person name="Tomkins J."/>
            <person name="Borevitz J."/>
            <person name="Derieg N."/>
            <person name="Yan J."/>
            <person name="Mihaltcheva S."/>
            <person name="Hayes R.D."/>
            <person name="Rokhsar D."/>
        </authorList>
    </citation>
    <scope>NUCLEOTIDE SEQUENCE [LARGE SCALE GENOMIC DNA]</scope>
    <source>
        <strain evidence="17">cv. Goldsmith</strain>
    </source>
</reference>
<dbReference type="GO" id="GO:0031490">
    <property type="term" value="F:chromatin DNA binding"/>
    <property type="evidence" value="ECO:0007669"/>
    <property type="project" value="TreeGrafter"/>
</dbReference>
<evidence type="ECO:0000256" key="5">
    <source>
        <dbReference type="ARBA" id="ARBA00022833"/>
    </source>
</evidence>
<dbReference type="Pfam" id="PF02373">
    <property type="entry name" value="JmjC"/>
    <property type="match status" value="1"/>
</dbReference>
<dbReference type="GO" id="GO:0006357">
    <property type="term" value="P:regulation of transcription by RNA polymerase II"/>
    <property type="evidence" value="ECO:0007669"/>
    <property type="project" value="TreeGrafter"/>
</dbReference>
<dbReference type="OrthoDB" id="1667110at2759"/>
<feature type="domain" description="RING-type" evidence="14">
    <location>
        <begin position="193"/>
        <end position="239"/>
    </location>
</feature>
<evidence type="ECO:0000259" key="14">
    <source>
        <dbReference type="PROSITE" id="PS50089"/>
    </source>
</evidence>
<dbReference type="GO" id="GO:0008270">
    <property type="term" value="F:zinc ion binding"/>
    <property type="evidence" value="ECO:0007669"/>
    <property type="project" value="UniProtKB-KW"/>
</dbReference>
<evidence type="ECO:0000256" key="4">
    <source>
        <dbReference type="ARBA" id="ARBA00022771"/>
    </source>
</evidence>
<evidence type="ECO:0000256" key="10">
    <source>
        <dbReference type="ARBA" id="ARBA00023242"/>
    </source>
</evidence>
<gene>
    <name evidence="16" type="ORF">AQUCO_03200016v1</name>
</gene>
<keyword evidence="10" id="KW-0539">Nucleus</keyword>
<dbReference type="GO" id="GO:0000118">
    <property type="term" value="C:histone deacetylase complex"/>
    <property type="evidence" value="ECO:0007669"/>
    <property type="project" value="TreeGrafter"/>
</dbReference>
<dbReference type="Gene3D" id="2.60.120.650">
    <property type="entry name" value="Cupin"/>
    <property type="match status" value="1"/>
</dbReference>
<evidence type="ECO:0000256" key="7">
    <source>
        <dbReference type="ARBA" id="ARBA00023004"/>
    </source>
</evidence>
<evidence type="ECO:0000256" key="1">
    <source>
        <dbReference type="ARBA" id="ARBA00004123"/>
    </source>
</evidence>
<feature type="domain" description="JmjC" evidence="15">
    <location>
        <begin position="613"/>
        <end position="852"/>
    </location>
</feature>
<dbReference type="InterPro" id="IPR001841">
    <property type="entry name" value="Znf_RING"/>
</dbReference>
<dbReference type="SUPFAM" id="SSF51197">
    <property type="entry name" value="Clavaminate synthase-like"/>
    <property type="match status" value="1"/>
</dbReference>
<dbReference type="FunCoup" id="A0A2G5CZR1">
    <property type="interactions" value="213"/>
</dbReference>
<keyword evidence="3" id="KW-0479">Metal-binding</keyword>
<protein>
    <recommendedName>
        <fullName evidence="18">JmjC domain-containing protein</fullName>
    </recommendedName>
</protein>
<dbReference type="InParanoid" id="A0A2G5CZR1"/>
<dbReference type="InterPro" id="IPR018866">
    <property type="entry name" value="Znf-4CXXC_R1"/>
</dbReference>
<accession>A0A2G5CZR1</accession>
<keyword evidence="17" id="KW-1185">Reference proteome</keyword>
<dbReference type="AlphaFoldDB" id="A0A2G5CZR1"/>
<evidence type="ECO:0000313" key="17">
    <source>
        <dbReference type="Proteomes" id="UP000230069"/>
    </source>
</evidence>
<keyword evidence="6" id="KW-0560">Oxidoreductase</keyword>
<sequence length="889" mass="101261">MTVWPFKRKRRGGRTNKYLNKVKEKTDVAGDTNTRIKTLQNICENKQLNRPVQKQGKDDISSCTQRLSSIKKTKTKRNHDSVFVDAGGVPKKLRQKVVQKLILANSDSDDEWTPPISKTLTKISSEGFKESTESREGEDNTSEPDDVARASSPSTSSSSSQNTVLDSYGRRSRARNTKDTLHHQGSVDDKKRCHQCSRKAGTVVPCCKCKQKLYCVKCIKTWYPQMSEEEIVEACPFCRGNCNCNTCLHSTGSSETQKRNITKAEKIRHAKFLIHHLLPFLKQICDEQSKEMEFEAGIRGIPLCDMEVEKTTYFDNERVYCNNCATSIFDLHRSCPKCNYELCISCCREIREGNLLGGADKVVFHYPNRGSEYIHGGDPLEETSELDYSIDQFKNVAGWKANSGGVVPCPPKAMAGCGSHALELKRIFPLSWIANLQVKAEELVQSFVQAPSKQDWTCTSNEMLRRAACRSNISGNYLYCPTLRDISKEKELMHFQKHWANGEPVIVRDVLDQASGLSWEPMVMMRALYDSTVFTTGSKFSEVKAIDCLAGCEVEISTHDFFKGYTEGRTYENLWPEMLKLKDWPPSANFEDLMPRHCEEFISALPFQDYAHPKSGLLNLAVKLPDGVLKPDLGPKTYIAYGLPKELGRGDSVTKLHCDVSDAVNILTHTKEVMLTEDQCSKVEIMKQKHKAQDEREGIRIAQEDRATVKETNAKQYDGIEGTNFPGFPCKLSEETGGALWDIFRRQDVSKLQDYLKKHYKEFRHIYCSPVEKVVHPIHDQAFYLTLEHKKKLKEEYGIEPWTFEQKRGEAVFIPAGCPHQVRNLKSCTKVALDFVSPENIQECFRLTEEFRRLPKNHKIREDKLEIKKMTLHAINQAVKDFEELMAAK</sequence>
<dbReference type="Pfam" id="PF10497">
    <property type="entry name" value="zf-4CXXC_R1"/>
    <property type="match status" value="1"/>
</dbReference>
<evidence type="ECO:0000256" key="8">
    <source>
        <dbReference type="ARBA" id="ARBA00023015"/>
    </source>
</evidence>
<keyword evidence="4 12" id="KW-0863">Zinc-finger</keyword>
<dbReference type="PROSITE" id="PS51184">
    <property type="entry name" value="JMJC"/>
    <property type="match status" value="1"/>
</dbReference>
<evidence type="ECO:0008006" key="18">
    <source>
        <dbReference type="Google" id="ProtNLM"/>
    </source>
</evidence>
<evidence type="ECO:0000256" key="3">
    <source>
        <dbReference type="ARBA" id="ARBA00022723"/>
    </source>
</evidence>
<dbReference type="GO" id="GO:0000785">
    <property type="term" value="C:chromatin"/>
    <property type="evidence" value="ECO:0007669"/>
    <property type="project" value="TreeGrafter"/>
</dbReference>
<keyword evidence="9" id="KW-0804">Transcription</keyword>
<feature type="region of interest" description="Disordered" evidence="13">
    <location>
        <begin position="107"/>
        <end position="184"/>
    </location>
</feature>
<proteinExistence type="inferred from homology"/>
<dbReference type="SMART" id="SM00558">
    <property type="entry name" value="JmjC"/>
    <property type="match status" value="1"/>
</dbReference>